<sequence>MKLAISVTAALLAASGAAQASLEFKGVQDLNGTGLGAVQTVLTLHATGGGDTAMGSVGVGVGNTMQTTGDALTGASQTQLLSFGDAGIRDLSALRVVFNAAEPGNSAANGIELNNLMLSFYDPSGNQVFSSGVFSPQSYDATFTGVGKAGFLFGLDATQTAAAQAALGPSFSGYRIGLSASVAQATGGPETFYLSNAVVAAPVPEPSSYALTLMGMIAVGGFVLRRRRG</sequence>
<evidence type="ECO:0000259" key="2">
    <source>
        <dbReference type="Pfam" id="PF07589"/>
    </source>
</evidence>
<dbReference type="EMBL" id="JAUHHC010000006">
    <property type="protein sequence ID" value="MDN3922712.1"/>
    <property type="molecule type" value="Genomic_DNA"/>
</dbReference>
<evidence type="ECO:0000313" key="3">
    <source>
        <dbReference type="EMBL" id="MDN3922712.1"/>
    </source>
</evidence>
<keyword evidence="1" id="KW-0732">Signal</keyword>
<dbReference type="NCBIfam" id="TIGR02595">
    <property type="entry name" value="PEP_CTERM"/>
    <property type="match status" value="1"/>
</dbReference>
<dbReference type="InterPro" id="IPR013424">
    <property type="entry name" value="Ice-binding_C"/>
</dbReference>
<dbReference type="Proteomes" id="UP001228044">
    <property type="component" value="Unassembled WGS sequence"/>
</dbReference>
<protein>
    <submittedName>
        <fullName evidence="3">PEP-CTERM sorting domain-containing protein</fullName>
    </submittedName>
</protein>
<feature type="domain" description="Ice-binding protein C-terminal" evidence="2">
    <location>
        <begin position="202"/>
        <end position="227"/>
    </location>
</feature>
<dbReference type="Pfam" id="PF07589">
    <property type="entry name" value="PEP-CTERM"/>
    <property type="match status" value="1"/>
</dbReference>
<proteinExistence type="predicted"/>
<reference evidence="3 4" key="1">
    <citation type="submission" date="2023-06" db="EMBL/GenBank/DDBJ databases">
        <title>Pelomonas sp. PFR6 16S ribosomal RNA gene Genome sequencing and assembly.</title>
        <authorList>
            <person name="Woo H."/>
        </authorList>
    </citation>
    <scope>NUCLEOTIDE SEQUENCE [LARGE SCALE GENOMIC DNA]</scope>
    <source>
        <strain evidence="3 4">PFR6</strain>
    </source>
</reference>
<feature type="chain" id="PRO_5046942146" evidence="1">
    <location>
        <begin position="21"/>
        <end position="229"/>
    </location>
</feature>
<feature type="signal peptide" evidence="1">
    <location>
        <begin position="1"/>
        <end position="20"/>
    </location>
</feature>
<name>A0ABT8DYQ3_9BURK</name>
<accession>A0ABT8DYQ3</accession>
<keyword evidence="4" id="KW-1185">Reference proteome</keyword>
<evidence type="ECO:0000313" key="4">
    <source>
        <dbReference type="Proteomes" id="UP001228044"/>
    </source>
</evidence>
<comment type="caution">
    <text evidence="3">The sequence shown here is derived from an EMBL/GenBank/DDBJ whole genome shotgun (WGS) entry which is preliminary data.</text>
</comment>
<organism evidence="3 4">
    <name type="scientific">Roseateles violae</name>
    <dbReference type="NCBI Taxonomy" id="3058042"/>
    <lineage>
        <taxon>Bacteria</taxon>
        <taxon>Pseudomonadati</taxon>
        <taxon>Pseudomonadota</taxon>
        <taxon>Betaproteobacteria</taxon>
        <taxon>Burkholderiales</taxon>
        <taxon>Sphaerotilaceae</taxon>
        <taxon>Roseateles</taxon>
    </lineage>
</organism>
<evidence type="ECO:0000256" key="1">
    <source>
        <dbReference type="SAM" id="SignalP"/>
    </source>
</evidence>
<dbReference type="RefSeq" id="WP_290361028.1">
    <property type="nucleotide sequence ID" value="NZ_JAUHHC010000006.1"/>
</dbReference>
<gene>
    <name evidence="3" type="ORF">QWJ38_20665</name>
</gene>